<organism evidence="2">
    <name type="scientific">virus sp. ctqEG8</name>
    <dbReference type="NCBI Taxonomy" id="2827998"/>
    <lineage>
        <taxon>Viruses</taxon>
    </lineage>
</organism>
<proteinExistence type="predicted"/>
<evidence type="ECO:0000256" key="1">
    <source>
        <dbReference type="SAM" id="MobiDB-lite"/>
    </source>
</evidence>
<accession>A0A8S5REQ1</accession>
<sequence>MAEQSYNLKYAGAQIDTCLDKANGIPAGGSTGQVLTKKSGTNYDFQWTTPSSGGGTTASDDVLIGTITSGKCSLSGSEIQTAVNANKKVFLHDVTNDYWFHLVECTSSRFFFEGPSTNLSTFGTGSGTRSVTLQRRSYATNASANTSISNINITYYTVPAGGSKGQILAKSGSGDGATTWIDPPSGAAVSQDDNDAGGQTLTITSG</sequence>
<protein>
    <submittedName>
        <fullName evidence="2">Uncharacterized protein</fullName>
    </submittedName>
</protein>
<name>A0A8S5REQ1_9VIRU</name>
<reference evidence="2" key="1">
    <citation type="journal article" date="2021" name="Proc. Natl. Acad. Sci. U.S.A.">
        <title>A Catalog of Tens of Thousands of Viruses from Human Metagenomes Reveals Hidden Associations with Chronic Diseases.</title>
        <authorList>
            <person name="Tisza M.J."/>
            <person name="Buck C.B."/>
        </authorList>
    </citation>
    <scope>NUCLEOTIDE SEQUENCE</scope>
    <source>
        <strain evidence="2">CtqEG8</strain>
    </source>
</reference>
<evidence type="ECO:0000313" key="2">
    <source>
        <dbReference type="EMBL" id="DAE29864.1"/>
    </source>
</evidence>
<feature type="region of interest" description="Disordered" evidence="1">
    <location>
        <begin position="173"/>
        <end position="206"/>
    </location>
</feature>
<dbReference type="EMBL" id="BK059100">
    <property type="protein sequence ID" value="DAE29864.1"/>
    <property type="molecule type" value="Genomic_DNA"/>
</dbReference>
<feature type="compositionally biased region" description="Polar residues" evidence="1">
    <location>
        <begin position="197"/>
        <end position="206"/>
    </location>
</feature>